<sequence>MRPKSRTEFRTAIICALTLEAEAVEALFDKTYDKFGKIYGKRRGDANSYINGRIGKHDVVLCYMPGMGKGSAASVASSLRVSYTGVQLALVVGICGGAPNPFDHQEIFLGDVIISNALVEYDFGRQYPRGFERKPDALRIPDQEIRTLLAALSTSRARAEFQEEMLHHLHNIQQQGPRWQHPGSADILFEASYLHKHYNPPSRCCCVDSNLPDDICEEAYEKNCNSLGCDENRISRRRDKTGKPSIHIGKVATADMVAMSPHQYEQHLLGQANAGPLLELLDYLLVNKAPANDYDLSGGTPLSRLFTFSTYGSVAKPRISAVAEAILQSNTEASVACLSEPPPAINSLILDQSGRRFYKEGTAVLHHFLGFSARIAEAYGCGPLSLAILSNNPDQVDYLVRNHPATLAERNILGHTPLHLAADKSSCLRVLVTAADTKLLNETDEPVGYAVERVILAACADNADVQSARLFSSMPIARCLCRKTYRAYLDMPPIDVNGDNLPATEVEQLGLVPDHVLDSLASRVVHLLQVRGVCIPEALAVTRTRSLSVYQALRTPWDAEVFFQVGFYDTDSWCDCDAYAAEFGHSPNLTGELPYLHWLAKHGSISCQLKSFESAMDIAIANYTYYKIGEELDDISISWTFGEHLPWRDDKLSPFPTSARRAWVDELNTRILPAKIADTCDCKCSDEGCTPLTSLLKGLLRDNRYKFQSKSRFAKDTGLTSRLIQKISLFLKYFGSDLEVRHHTAALRYLTYTALGIPHTCCIPYYKWLYGLDAEEVENEHAYEMGLLEELMGDFERQIIAIYQGPRWKVSDLIDFWEHTWARRMREILDRLEGGDLGDEESHKAEEIGVIWDEPRHKAPKAAGNPYGKDTLDHWIYELEKIEAECDCSSFAPLPRFVMSGEGELGLGCSFVVKKDEISGDGRCASLRKHLSNSRGELSMEELDTFTDDDLRAAALVEFQKQLAKVAFALAEEKSIAMEATGVNALCIYTAVVTWGVVMGRILYGRIGASYAPALAFMSGPAVISATSPLAQDPKRGDEVAAVASYRVLKEELPNIITGMTIKEVLDMATKLRKDFVALATWYSTAPLKDGAERTKRIVGQDKIGDAELKRGDDASIEDGVTSYKDLLRRRISALEETQSVADTAAATYLQSEQIVANLQAHQAKLNNTNKRRFSVEREITKAEMIIDDLKIMINGTKQQEGRIISVADLLASTLDDLMHVGEPPYHRPDRKIEDRLCTMGEIDPITNNLLYQNNLPSTDDDDEDAGIRMFD</sequence>
<dbReference type="GO" id="GO:0003824">
    <property type="term" value="F:catalytic activity"/>
    <property type="evidence" value="ECO:0007669"/>
    <property type="project" value="InterPro"/>
</dbReference>
<dbReference type="PANTHER" id="PTHR46082">
    <property type="entry name" value="ATP/GTP-BINDING PROTEIN-RELATED"/>
    <property type="match status" value="1"/>
</dbReference>
<dbReference type="InterPro" id="IPR036770">
    <property type="entry name" value="Ankyrin_rpt-contain_sf"/>
</dbReference>
<gene>
    <name evidence="3" type="ORF">TCE0_023r07174</name>
</gene>
<organism evidence="3 4">
    <name type="scientific">Talaromyces pinophilus</name>
    <name type="common">Penicillium pinophilum</name>
    <dbReference type="NCBI Taxonomy" id="128442"/>
    <lineage>
        <taxon>Eukaryota</taxon>
        <taxon>Fungi</taxon>
        <taxon>Dikarya</taxon>
        <taxon>Ascomycota</taxon>
        <taxon>Pezizomycotina</taxon>
        <taxon>Eurotiomycetes</taxon>
        <taxon>Eurotiomycetidae</taxon>
        <taxon>Eurotiales</taxon>
        <taxon>Trichocomaceae</taxon>
        <taxon>Talaromyces</taxon>
        <taxon>Talaromyces sect. Talaromyces</taxon>
    </lineage>
</organism>
<feature type="coiled-coil region" evidence="1">
    <location>
        <begin position="1152"/>
        <end position="1179"/>
    </location>
</feature>
<keyword evidence="1" id="KW-0175">Coiled coil</keyword>
<dbReference type="EMBL" id="DF933819">
    <property type="protein sequence ID" value="GAM37334.1"/>
    <property type="molecule type" value="Genomic_DNA"/>
</dbReference>
<evidence type="ECO:0000313" key="4">
    <source>
        <dbReference type="Proteomes" id="UP000053095"/>
    </source>
</evidence>
<dbReference type="PANTHER" id="PTHR46082:SF6">
    <property type="entry name" value="AAA+ ATPASE DOMAIN-CONTAINING PROTEIN-RELATED"/>
    <property type="match status" value="1"/>
</dbReference>
<dbReference type="SUPFAM" id="SSF53167">
    <property type="entry name" value="Purine and uridine phosphorylases"/>
    <property type="match status" value="1"/>
</dbReference>
<dbReference type="AlphaFoldDB" id="A0A0B8N4S4"/>
<dbReference type="Proteomes" id="UP000053095">
    <property type="component" value="Unassembled WGS sequence"/>
</dbReference>
<accession>A0A0B8N4S4</accession>
<dbReference type="Gene3D" id="1.25.40.20">
    <property type="entry name" value="Ankyrin repeat-containing domain"/>
    <property type="match status" value="1"/>
</dbReference>
<dbReference type="Pfam" id="PF01048">
    <property type="entry name" value="PNP_UDP_1"/>
    <property type="match status" value="1"/>
</dbReference>
<dbReference type="GO" id="GO:0009116">
    <property type="term" value="P:nucleoside metabolic process"/>
    <property type="evidence" value="ECO:0007669"/>
    <property type="project" value="InterPro"/>
</dbReference>
<evidence type="ECO:0000313" key="3">
    <source>
        <dbReference type="EMBL" id="GAM37334.1"/>
    </source>
</evidence>
<dbReference type="InterPro" id="IPR053137">
    <property type="entry name" value="NLR-like"/>
</dbReference>
<dbReference type="Gene3D" id="3.40.50.1580">
    <property type="entry name" value="Nucleoside phosphorylase domain"/>
    <property type="match status" value="1"/>
</dbReference>
<dbReference type="InterPro" id="IPR000845">
    <property type="entry name" value="Nucleoside_phosphorylase_d"/>
</dbReference>
<proteinExistence type="predicted"/>
<dbReference type="InterPro" id="IPR035994">
    <property type="entry name" value="Nucleoside_phosphorylase_sf"/>
</dbReference>
<protein>
    <recommendedName>
        <fullName evidence="2">Nucleoside phosphorylase domain-containing protein</fullName>
    </recommendedName>
</protein>
<reference evidence="4" key="1">
    <citation type="journal article" date="2015" name="Genome Announc.">
        <title>Draft genome sequence of Talaromyces cellulolyticus strain Y-94, a source of lignocellulosic biomass-degrading enzymes.</title>
        <authorList>
            <person name="Fujii T."/>
            <person name="Koike H."/>
            <person name="Sawayama S."/>
            <person name="Yano S."/>
            <person name="Inoue H."/>
        </authorList>
    </citation>
    <scope>NUCLEOTIDE SEQUENCE [LARGE SCALE GENOMIC DNA]</scope>
    <source>
        <strain evidence="4">Y-94</strain>
    </source>
</reference>
<evidence type="ECO:0000259" key="2">
    <source>
        <dbReference type="Pfam" id="PF01048"/>
    </source>
</evidence>
<name>A0A0B8N4S4_TALPI</name>
<evidence type="ECO:0000256" key="1">
    <source>
        <dbReference type="SAM" id="Coils"/>
    </source>
</evidence>
<feature type="domain" description="Nucleoside phosphorylase" evidence="2">
    <location>
        <begin position="11"/>
        <end position="151"/>
    </location>
</feature>
<dbReference type="SUPFAM" id="SSF48403">
    <property type="entry name" value="Ankyrin repeat"/>
    <property type="match status" value="1"/>
</dbReference>
<keyword evidence="4" id="KW-1185">Reference proteome</keyword>